<evidence type="ECO:0000313" key="4">
    <source>
        <dbReference type="EMBL" id="GAA1383597.1"/>
    </source>
</evidence>
<evidence type="ECO:0000256" key="2">
    <source>
        <dbReference type="ARBA" id="ARBA00023002"/>
    </source>
</evidence>
<dbReference type="InterPro" id="IPR057326">
    <property type="entry name" value="KR_dom"/>
</dbReference>
<comment type="similarity">
    <text evidence="1">Belongs to the short-chain dehydrogenases/reductases (SDR) family.</text>
</comment>
<dbReference type="PANTHER" id="PTHR48107:SF7">
    <property type="entry name" value="RE15974P"/>
    <property type="match status" value="1"/>
</dbReference>
<reference evidence="4 5" key="1">
    <citation type="journal article" date="2019" name="Int. J. Syst. Evol. Microbiol.">
        <title>The Global Catalogue of Microorganisms (GCM) 10K type strain sequencing project: providing services to taxonomists for standard genome sequencing and annotation.</title>
        <authorList>
            <consortium name="The Broad Institute Genomics Platform"/>
            <consortium name="The Broad Institute Genome Sequencing Center for Infectious Disease"/>
            <person name="Wu L."/>
            <person name="Ma J."/>
        </authorList>
    </citation>
    <scope>NUCLEOTIDE SEQUENCE [LARGE SCALE GENOMIC DNA]</scope>
    <source>
        <strain evidence="4 5">JCM 11896</strain>
    </source>
</reference>
<keyword evidence="5" id="KW-1185">Reference proteome</keyword>
<dbReference type="RefSeq" id="WP_344019437.1">
    <property type="nucleotide sequence ID" value="NZ_BAAAJK010000005.1"/>
</dbReference>
<organism evidence="4 5">
    <name type="scientific">Pseudonocardia kongjuensis</name>
    <dbReference type="NCBI Taxonomy" id="102227"/>
    <lineage>
        <taxon>Bacteria</taxon>
        <taxon>Bacillati</taxon>
        <taxon>Actinomycetota</taxon>
        <taxon>Actinomycetes</taxon>
        <taxon>Pseudonocardiales</taxon>
        <taxon>Pseudonocardiaceae</taxon>
        <taxon>Pseudonocardia</taxon>
    </lineage>
</organism>
<dbReference type="InterPro" id="IPR036291">
    <property type="entry name" value="NAD(P)-bd_dom_sf"/>
</dbReference>
<keyword evidence="2" id="KW-0560">Oxidoreductase</keyword>
<sequence length="247" mass="25758">MTENHLTTRVAIVTGGSRGIGREVAERLGADGLAVVVGYRSDDRSAAETVAAVEAKGGRAHAVRVDVADETSVAALFDEATERFGGVDVVVNAAGVMILGPLADFDLDAFDRMHRTNVRGTFVVDQLAARQVRPGGAIVNFSTSVKKLALETYAAYAASKGAVDALSLILAKELRGRDITVNAVAPGPTATELFLDGKSDEVVARMAKLNPLERLGTPGDIAEVVSLLAGAGRWINGQVLYVNGGMV</sequence>
<dbReference type="InterPro" id="IPR002347">
    <property type="entry name" value="SDR_fam"/>
</dbReference>
<dbReference type="PRINTS" id="PR00080">
    <property type="entry name" value="SDRFAMILY"/>
</dbReference>
<dbReference type="SMART" id="SM00822">
    <property type="entry name" value="PKS_KR"/>
    <property type="match status" value="1"/>
</dbReference>
<evidence type="ECO:0000259" key="3">
    <source>
        <dbReference type="SMART" id="SM00822"/>
    </source>
</evidence>
<dbReference type="Pfam" id="PF13561">
    <property type="entry name" value="adh_short_C2"/>
    <property type="match status" value="1"/>
</dbReference>
<comment type="caution">
    <text evidence="4">The sequence shown here is derived from an EMBL/GenBank/DDBJ whole genome shotgun (WGS) entry which is preliminary data.</text>
</comment>
<gene>
    <name evidence="4" type="ORF">GCM10009613_13200</name>
</gene>
<dbReference type="Gene3D" id="3.40.50.720">
    <property type="entry name" value="NAD(P)-binding Rossmann-like Domain"/>
    <property type="match status" value="1"/>
</dbReference>
<evidence type="ECO:0000313" key="5">
    <source>
        <dbReference type="Proteomes" id="UP001501414"/>
    </source>
</evidence>
<dbReference type="SUPFAM" id="SSF51735">
    <property type="entry name" value="NAD(P)-binding Rossmann-fold domains"/>
    <property type="match status" value="1"/>
</dbReference>
<dbReference type="EMBL" id="BAAAJK010000005">
    <property type="protein sequence ID" value="GAA1383597.1"/>
    <property type="molecule type" value="Genomic_DNA"/>
</dbReference>
<feature type="domain" description="Ketoreductase" evidence="3">
    <location>
        <begin position="9"/>
        <end position="187"/>
    </location>
</feature>
<name>A0ABN1XMU5_9PSEU</name>
<evidence type="ECO:0000256" key="1">
    <source>
        <dbReference type="ARBA" id="ARBA00006484"/>
    </source>
</evidence>
<dbReference type="PRINTS" id="PR00081">
    <property type="entry name" value="GDHRDH"/>
</dbReference>
<accession>A0ABN1XMU5</accession>
<dbReference type="Proteomes" id="UP001501414">
    <property type="component" value="Unassembled WGS sequence"/>
</dbReference>
<dbReference type="PANTHER" id="PTHR48107">
    <property type="entry name" value="NADPH-DEPENDENT ALDEHYDE REDUCTASE-LIKE PROTEIN, CHLOROPLASTIC-RELATED"/>
    <property type="match status" value="1"/>
</dbReference>
<protein>
    <submittedName>
        <fullName evidence="4">SDR family oxidoreductase</fullName>
    </submittedName>
</protein>
<proteinExistence type="inferred from homology"/>